<evidence type="ECO:0000313" key="1">
    <source>
        <dbReference type="EMBL" id="KAI2668512.1"/>
    </source>
</evidence>
<accession>A0ABQ8N0A1</accession>
<organism evidence="1 2">
    <name type="scientific">Labeo rohita</name>
    <name type="common">Indian major carp</name>
    <name type="synonym">Cyprinus rohita</name>
    <dbReference type="NCBI Taxonomy" id="84645"/>
    <lineage>
        <taxon>Eukaryota</taxon>
        <taxon>Metazoa</taxon>
        <taxon>Chordata</taxon>
        <taxon>Craniata</taxon>
        <taxon>Vertebrata</taxon>
        <taxon>Euteleostomi</taxon>
        <taxon>Actinopterygii</taxon>
        <taxon>Neopterygii</taxon>
        <taxon>Teleostei</taxon>
        <taxon>Ostariophysi</taxon>
        <taxon>Cypriniformes</taxon>
        <taxon>Cyprinidae</taxon>
        <taxon>Labeoninae</taxon>
        <taxon>Labeonini</taxon>
        <taxon>Labeo</taxon>
    </lineage>
</organism>
<protein>
    <submittedName>
        <fullName evidence="1">Uncharacterized protein</fullName>
    </submittedName>
</protein>
<sequence length="174" mass="19081">MAISLALKAFLPAFKRHHVLVCSDNMMVAHHYLSPLKAVYVTEPRSRLSRGNVAPGEWRLHPESVQMICSVFGRAEGPICSTCLSKTRVGNLHALSVGTSCLEFQPNDCKVIHSDVPKVFSTPFRGQVITLLAFPSSEDKQAPNPLLEYMLSTLASFGTQSSFLYASKANGCRL</sequence>
<proteinExistence type="predicted"/>
<dbReference type="Proteomes" id="UP000830375">
    <property type="component" value="Unassembled WGS sequence"/>
</dbReference>
<dbReference type="EMBL" id="JACTAM010000001">
    <property type="protein sequence ID" value="KAI2668512.1"/>
    <property type="molecule type" value="Genomic_DNA"/>
</dbReference>
<gene>
    <name evidence="1" type="ORF">H4Q32_005247</name>
</gene>
<evidence type="ECO:0000313" key="2">
    <source>
        <dbReference type="Proteomes" id="UP000830375"/>
    </source>
</evidence>
<name>A0ABQ8N0A1_LABRO</name>
<keyword evidence="2" id="KW-1185">Reference proteome</keyword>
<comment type="caution">
    <text evidence="1">The sequence shown here is derived from an EMBL/GenBank/DDBJ whole genome shotgun (WGS) entry which is preliminary data.</text>
</comment>
<reference evidence="1 2" key="1">
    <citation type="submission" date="2022-01" db="EMBL/GenBank/DDBJ databases">
        <title>A high-quality chromosome-level genome assembly of rohu carp, Labeo rohita.</title>
        <authorList>
            <person name="Arick M.A. II"/>
            <person name="Hsu C.-Y."/>
            <person name="Magbanua Z."/>
            <person name="Pechanova O."/>
            <person name="Grover C."/>
            <person name="Miller E."/>
            <person name="Thrash A."/>
            <person name="Ezzel L."/>
            <person name="Alam S."/>
            <person name="Benzie J."/>
            <person name="Hamilton M."/>
            <person name="Karsi A."/>
            <person name="Lawrence M.L."/>
            <person name="Peterson D.G."/>
        </authorList>
    </citation>
    <scope>NUCLEOTIDE SEQUENCE [LARGE SCALE GENOMIC DNA]</scope>
    <source>
        <strain evidence="2">BAU-BD-2019</strain>
        <tissue evidence="1">Blood</tissue>
    </source>
</reference>